<keyword evidence="1" id="KW-0812">Transmembrane</keyword>
<dbReference type="Proteomes" id="UP000248066">
    <property type="component" value="Unassembled WGS sequence"/>
</dbReference>
<dbReference type="RefSeq" id="WP_110516916.1">
    <property type="nucleotide sequence ID" value="NZ_PDOF01000001.1"/>
</dbReference>
<evidence type="ECO:0000313" key="2">
    <source>
        <dbReference type="EMBL" id="PYZ97639.1"/>
    </source>
</evidence>
<feature type="transmembrane region" description="Helical" evidence="1">
    <location>
        <begin position="17"/>
        <end position="39"/>
    </location>
</feature>
<evidence type="ECO:0000313" key="3">
    <source>
        <dbReference type="Proteomes" id="UP000248066"/>
    </source>
</evidence>
<proteinExistence type="predicted"/>
<gene>
    <name evidence="2" type="ORF">CR205_03325</name>
</gene>
<keyword evidence="1" id="KW-0472">Membrane</keyword>
<evidence type="ECO:0000256" key="1">
    <source>
        <dbReference type="SAM" id="Phobius"/>
    </source>
</evidence>
<sequence length="170" mass="19194">MTQDKHAEKGMSTQRKVLLILTGTILGISIVLLISIMIIESIAGGELTEEERSMVIRYSEAFIEDMYEESSEVIFSHYFYENDESTSYEDLSELVDEVRSGELTAIRSEDEEIPEIGRGWRTGSATYSVSITTEAVEAGGSRDIDWHFTWVEDGDGLMLTHLPELEEVEE</sequence>
<dbReference type="AlphaFoldDB" id="A0A2W0HLA0"/>
<protein>
    <submittedName>
        <fullName evidence="2">Uncharacterized protein</fullName>
    </submittedName>
</protein>
<organism evidence="2 3">
    <name type="scientific">Alteribacter lacisalsi</name>
    <dbReference type="NCBI Taxonomy" id="2045244"/>
    <lineage>
        <taxon>Bacteria</taxon>
        <taxon>Bacillati</taxon>
        <taxon>Bacillota</taxon>
        <taxon>Bacilli</taxon>
        <taxon>Bacillales</taxon>
        <taxon>Bacillaceae</taxon>
        <taxon>Alteribacter</taxon>
    </lineage>
</organism>
<name>A0A2W0HLA0_9BACI</name>
<keyword evidence="1" id="KW-1133">Transmembrane helix</keyword>
<reference evidence="2 3" key="1">
    <citation type="submission" date="2017-10" db="EMBL/GenBank/DDBJ databases">
        <title>Bacillus sp. nov., a halophilic bacterium isolated from a Yangshapao Lake.</title>
        <authorList>
            <person name="Wang H."/>
        </authorList>
    </citation>
    <scope>NUCLEOTIDE SEQUENCE [LARGE SCALE GENOMIC DNA]</scope>
    <source>
        <strain evidence="2 3">YSP-3</strain>
    </source>
</reference>
<dbReference type="EMBL" id="PDOF01000001">
    <property type="protein sequence ID" value="PYZ97639.1"/>
    <property type="molecule type" value="Genomic_DNA"/>
</dbReference>
<accession>A0A2W0HLA0</accession>
<keyword evidence="3" id="KW-1185">Reference proteome</keyword>
<comment type="caution">
    <text evidence="2">The sequence shown here is derived from an EMBL/GenBank/DDBJ whole genome shotgun (WGS) entry which is preliminary data.</text>
</comment>